<name>A0A1B4V428_9GAMM</name>
<dbReference type="InterPro" id="IPR021890">
    <property type="entry name" value="DUF3501"/>
</dbReference>
<gene>
    <name evidence="1" type="ORF">SVA_0713</name>
</gene>
<protein>
    <recommendedName>
        <fullName evidence="3">DUF3501 family protein</fullName>
    </recommendedName>
</protein>
<dbReference type="Proteomes" id="UP000218899">
    <property type="component" value="Chromosome"/>
</dbReference>
<reference evidence="1 2" key="1">
    <citation type="submission" date="2015-08" db="EMBL/GenBank/DDBJ databases">
        <title>Complete genome sequence of Sulfurifustis variabilis.</title>
        <authorList>
            <person name="Miura A."/>
            <person name="Kojima H."/>
            <person name="Fukui M."/>
        </authorList>
    </citation>
    <scope>NUCLEOTIDE SEQUENCE [LARGE SCALE GENOMIC DNA]</scope>
    <source>
        <strain evidence="2">skN76</strain>
    </source>
</reference>
<dbReference type="OrthoDB" id="9780579at2"/>
<evidence type="ECO:0000313" key="2">
    <source>
        <dbReference type="Proteomes" id="UP000218899"/>
    </source>
</evidence>
<sequence length="194" mass="22546">MQKLNPDDLYSLEQYARVRPDFRREVLDHKKNRQIAIGPNATLYFEDRLTMQYQVQEMLRIERIFEPEGIAEELEAYNPLIPDGSNWKATFMMEYPDIEERRAALARLKGVEDRVWMKVDGFERVYAIADEDLEREDENKTSSVHFLRFELAPEMVRAVKQGAAIAAGIDHEAYRQSVDPVPPAVRDSLAKDLS</sequence>
<proteinExistence type="predicted"/>
<dbReference type="EMBL" id="AP014936">
    <property type="protein sequence ID" value="BAU47292.1"/>
    <property type="molecule type" value="Genomic_DNA"/>
</dbReference>
<dbReference type="Pfam" id="PF12007">
    <property type="entry name" value="DUF3501"/>
    <property type="match status" value="1"/>
</dbReference>
<organism evidence="1 2">
    <name type="scientific">Sulfurifustis variabilis</name>
    <dbReference type="NCBI Taxonomy" id="1675686"/>
    <lineage>
        <taxon>Bacteria</taxon>
        <taxon>Pseudomonadati</taxon>
        <taxon>Pseudomonadota</taxon>
        <taxon>Gammaproteobacteria</taxon>
        <taxon>Acidiferrobacterales</taxon>
        <taxon>Acidiferrobacteraceae</taxon>
        <taxon>Sulfurifustis</taxon>
    </lineage>
</organism>
<dbReference type="AlphaFoldDB" id="A0A1B4V428"/>
<accession>A0A1B4V428</accession>
<keyword evidence="2" id="KW-1185">Reference proteome</keyword>
<evidence type="ECO:0000313" key="1">
    <source>
        <dbReference type="EMBL" id="BAU47292.1"/>
    </source>
</evidence>
<dbReference type="KEGG" id="sva:SVA_0713"/>
<evidence type="ECO:0008006" key="3">
    <source>
        <dbReference type="Google" id="ProtNLM"/>
    </source>
</evidence>